<keyword evidence="10 17" id="KW-1133">Transmembrane helix</keyword>
<evidence type="ECO:0000256" key="14">
    <source>
        <dbReference type="ARBA" id="ARBA00038540"/>
    </source>
</evidence>
<dbReference type="EMBL" id="MN187159">
    <property type="protein sequence ID" value="QHU80011.1"/>
    <property type="molecule type" value="mRNA"/>
</dbReference>
<dbReference type="SUPFAM" id="SSF161084">
    <property type="entry name" value="MAPEG domain-like"/>
    <property type="match status" value="1"/>
</dbReference>
<comment type="catalytic activity">
    <reaction evidence="16">
        <text>RX + glutathione = an S-substituted glutathione + a halide anion + H(+)</text>
        <dbReference type="Rhea" id="RHEA:16437"/>
        <dbReference type="ChEBI" id="CHEBI:15378"/>
        <dbReference type="ChEBI" id="CHEBI:16042"/>
        <dbReference type="ChEBI" id="CHEBI:17792"/>
        <dbReference type="ChEBI" id="CHEBI:57925"/>
        <dbReference type="ChEBI" id="CHEBI:90779"/>
        <dbReference type="EC" id="2.5.1.18"/>
    </reaction>
    <physiologicalReaction direction="left-to-right" evidence="16">
        <dbReference type="Rhea" id="RHEA:16438"/>
    </physiologicalReaction>
</comment>
<dbReference type="FunFam" id="1.20.120.550:FF:000002">
    <property type="entry name" value="Microsomal glutathione S-transferase 1"/>
    <property type="match status" value="1"/>
</dbReference>
<feature type="transmembrane region" description="Helical" evidence="17">
    <location>
        <begin position="82"/>
        <end position="100"/>
    </location>
</feature>
<evidence type="ECO:0000256" key="3">
    <source>
        <dbReference type="ARBA" id="ARBA00004477"/>
    </source>
</evidence>
<keyword evidence="8" id="KW-1000">Mitochondrion outer membrane</keyword>
<reference evidence="18" key="1">
    <citation type="journal article" date="2017" name="Insect Mol. Biol.">
        <title>Identification of glutathione S-transferases in Bemisia tabaci (Hemiptera: Aleyrodidae) and evidence that GSTd7 helps explain the difference in insecticide susceptibility between B. tabaci Middle East-Minor Asia 1 and Mediterranean.</title>
        <authorList>
            <person name="He C."/>
            <person name="Xie W."/>
            <person name="Yang X."/>
            <person name="Wang S.L."/>
            <person name="Wu Q.J."/>
            <person name="Zhang Y.J."/>
        </authorList>
    </citation>
    <scope>NUCLEOTIDE SEQUENCE</scope>
    <source>
        <strain evidence="18">Q</strain>
    </source>
</reference>
<dbReference type="Pfam" id="PF01124">
    <property type="entry name" value="MAPEG"/>
    <property type="match status" value="1"/>
</dbReference>
<evidence type="ECO:0000256" key="12">
    <source>
        <dbReference type="ARBA" id="ARBA00023128"/>
    </source>
</evidence>
<dbReference type="Gene3D" id="1.20.120.550">
    <property type="entry name" value="Membrane associated eicosanoid/glutathione metabolism-like domain"/>
    <property type="match status" value="1"/>
</dbReference>
<keyword evidence="7 17" id="KW-0812">Transmembrane</keyword>
<dbReference type="PANTHER" id="PTHR10689">
    <property type="entry name" value="MICROSOMAL GLUTATHIONE S-TRANSFERASE 1"/>
    <property type="match status" value="1"/>
</dbReference>
<comment type="subunit">
    <text evidence="14">Homotrimer; The trimer binds only one molecule of glutathione.</text>
</comment>
<comment type="function">
    <text evidence="1">Conjugation of reduced glutathione to a wide number of exogenous and endogenous hydrophobic electrophiles.</text>
</comment>
<accession>A0A223FR13</accession>
<evidence type="ECO:0000256" key="6">
    <source>
        <dbReference type="ARBA" id="ARBA00022679"/>
    </source>
</evidence>
<keyword evidence="11" id="KW-0007">Acetylation</keyword>
<comment type="similarity">
    <text evidence="4">Belongs to the MAPEG family.</text>
</comment>
<evidence type="ECO:0000256" key="2">
    <source>
        <dbReference type="ARBA" id="ARBA00004294"/>
    </source>
</evidence>
<dbReference type="EC" id="2.5.1.18" evidence="5"/>
<evidence type="ECO:0000256" key="1">
    <source>
        <dbReference type="ARBA" id="ARBA00003701"/>
    </source>
</evidence>
<evidence type="ECO:0000256" key="4">
    <source>
        <dbReference type="ARBA" id="ARBA00010459"/>
    </source>
</evidence>
<name>A0A223FR13_BEMTA</name>
<reference evidence="19" key="3">
    <citation type="submission" date="2020-02" db="EMBL/GenBank/DDBJ databases">
        <title>Molecular Evolution of the glutathione S-transferase family in the Bemisia tabaci species complex.</title>
        <authorList>
            <person name="Patel M."/>
            <person name="Visendi P."/>
            <person name="Seal S."/>
            <person name="Sertchook R."/>
            <person name="Malka O."/>
        </authorList>
    </citation>
    <scope>NUCLEOTIDE SEQUENCE</scope>
    <source>
        <strain evidence="19">MED-Q2</strain>
    </source>
</reference>
<feature type="transmembrane region" description="Helical" evidence="17">
    <location>
        <begin position="130"/>
        <end position="149"/>
    </location>
</feature>
<evidence type="ECO:0000256" key="16">
    <source>
        <dbReference type="ARBA" id="ARBA00049385"/>
    </source>
</evidence>
<evidence type="ECO:0000256" key="10">
    <source>
        <dbReference type="ARBA" id="ARBA00022989"/>
    </source>
</evidence>
<evidence type="ECO:0000256" key="11">
    <source>
        <dbReference type="ARBA" id="ARBA00022990"/>
    </source>
</evidence>
<evidence type="ECO:0000313" key="19">
    <source>
        <dbReference type="EMBL" id="QHU80011.1"/>
    </source>
</evidence>
<dbReference type="EMBL" id="MF036060">
    <property type="protein sequence ID" value="AST11639.1"/>
    <property type="molecule type" value="mRNA"/>
</dbReference>
<keyword evidence="12" id="KW-0496">Mitochondrion</keyword>
<evidence type="ECO:0000256" key="13">
    <source>
        <dbReference type="ARBA" id="ARBA00023136"/>
    </source>
</evidence>
<dbReference type="InterPro" id="IPR001129">
    <property type="entry name" value="Membr-assoc_MAPEG"/>
</dbReference>
<evidence type="ECO:0000256" key="8">
    <source>
        <dbReference type="ARBA" id="ARBA00022787"/>
    </source>
</evidence>
<evidence type="ECO:0000256" key="7">
    <source>
        <dbReference type="ARBA" id="ARBA00022692"/>
    </source>
</evidence>
<evidence type="ECO:0000256" key="17">
    <source>
        <dbReference type="SAM" id="Phobius"/>
    </source>
</evidence>
<sequence>MSSIMGRNLLTVDNEVFRCFTFYSCLLFLKVFAVAVFTPIQRFRKKAFISPEDTKLAEGSEVREDPDVERVRRAHLNDLENIPIFFMSSLLFVSIDPHVMLAKWLFRIYTIARYLHTLVYLLTIPQPARALCFAVGINCNFIILAYVVYNSFSI</sequence>
<dbReference type="PANTHER" id="PTHR10689:SF6">
    <property type="entry name" value="MICROSOMAL GLUTATHIONE S-TRANSFERASE 1"/>
    <property type="match status" value="1"/>
</dbReference>
<protein>
    <recommendedName>
        <fullName evidence="15">Microsomal glutathione S-transferase 1</fullName>
        <ecNumber evidence="5">2.5.1.18</ecNumber>
    </recommendedName>
</protein>
<dbReference type="GO" id="GO:0004364">
    <property type="term" value="F:glutathione transferase activity"/>
    <property type="evidence" value="ECO:0007669"/>
    <property type="project" value="UniProtKB-EC"/>
</dbReference>
<evidence type="ECO:0000256" key="5">
    <source>
        <dbReference type="ARBA" id="ARBA00012452"/>
    </source>
</evidence>
<evidence type="ECO:0000313" key="18">
    <source>
        <dbReference type="EMBL" id="AST11639.1"/>
    </source>
</evidence>
<organism evidence="18">
    <name type="scientific">Bemisia tabaci</name>
    <name type="common">Sweetpotato whitefly</name>
    <name type="synonym">Aleurodes tabaci</name>
    <dbReference type="NCBI Taxonomy" id="7038"/>
    <lineage>
        <taxon>Eukaryota</taxon>
        <taxon>Metazoa</taxon>
        <taxon>Ecdysozoa</taxon>
        <taxon>Arthropoda</taxon>
        <taxon>Hexapoda</taxon>
        <taxon>Insecta</taxon>
        <taxon>Pterygota</taxon>
        <taxon>Neoptera</taxon>
        <taxon>Paraneoptera</taxon>
        <taxon>Hemiptera</taxon>
        <taxon>Sternorrhyncha</taxon>
        <taxon>Aleyrodoidea</taxon>
        <taxon>Aleyrodidae</taxon>
        <taxon>Aleyrodinae</taxon>
        <taxon>Bemisia</taxon>
    </lineage>
</organism>
<keyword evidence="9" id="KW-0256">Endoplasmic reticulum</keyword>
<dbReference type="InterPro" id="IPR023352">
    <property type="entry name" value="MAPEG-like_dom_sf"/>
</dbReference>
<evidence type="ECO:0000256" key="9">
    <source>
        <dbReference type="ARBA" id="ARBA00022824"/>
    </source>
</evidence>
<dbReference type="GO" id="GO:0005789">
    <property type="term" value="C:endoplasmic reticulum membrane"/>
    <property type="evidence" value="ECO:0007669"/>
    <property type="project" value="UniProtKB-SubCell"/>
</dbReference>
<dbReference type="AlphaFoldDB" id="A0A223FR13"/>
<proteinExistence type="evidence at transcript level"/>
<evidence type="ECO:0000256" key="15">
    <source>
        <dbReference type="ARBA" id="ARBA00039397"/>
    </source>
</evidence>
<keyword evidence="13 17" id="KW-0472">Membrane</keyword>
<keyword evidence="6 18" id="KW-0808">Transferase</keyword>
<dbReference type="InterPro" id="IPR040162">
    <property type="entry name" value="MGST1-like"/>
</dbReference>
<reference evidence="19" key="2">
    <citation type="submission" date="2019-07" db="EMBL/GenBank/DDBJ databases">
        <authorList>
            <person name="Aidlin Harari O."/>
            <person name="Santos-Garcia D."/>
            <person name="Moseri M."/>
            <person name="Moshitzky P."/>
            <person name="Morin S."/>
        </authorList>
    </citation>
    <scope>NUCLEOTIDE SEQUENCE</scope>
    <source>
        <strain evidence="19">MED-Q2</strain>
    </source>
</reference>
<comment type="subcellular location">
    <subcellularLocation>
        <location evidence="3">Endoplasmic reticulum membrane</location>
        <topology evidence="3">Multi-pass membrane protein</topology>
    </subcellularLocation>
    <subcellularLocation>
        <location evidence="2">Mitochondrion outer membrane</location>
    </subcellularLocation>
</comment>
<dbReference type="GO" id="GO:0005741">
    <property type="term" value="C:mitochondrial outer membrane"/>
    <property type="evidence" value="ECO:0007669"/>
    <property type="project" value="UniProtKB-SubCell"/>
</dbReference>
<feature type="transmembrane region" description="Helical" evidence="17">
    <location>
        <begin position="20"/>
        <end position="40"/>
    </location>
</feature>